<comment type="similarity">
    <text evidence="8">Belongs to the PpiD chaperone family.</text>
</comment>
<dbReference type="InterPro" id="IPR000297">
    <property type="entry name" value="PPIase_PpiC"/>
</dbReference>
<evidence type="ECO:0000256" key="4">
    <source>
        <dbReference type="ARBA" id="ARBA00022692"/>
    </source>
</evidence>
<keyword evidence="5 12" id="KW-1133">Transmembrane helix</keyword>
<keyword evidence="4 12" id="KW-0812">Transmembrane</keyword>
<evidence type="ECO:0000256" key="11">
    <source>
        <dbReference type="PROSITE-ProRule" id="PRU00278"/>
    </source>
</evidence>
<dbReference type="Proteomes" id="UP001141933">
    <property type="component" value="Unassembled WGS sequence"/>
</dbReference>
<evidence type="ECO:0000256" key="9">
    <source>
        <dbReference type="ARBA" id="ARBA00040743"/>
    </source>
</evidence>
<evidence type="ECO:0000256" key="2">
    <source>
        <dbReference type="ARBA" id="ARBA00022475"/>
    </source>
</evidence>
<dbReference type="PANTHER" id="PTHR47529:SF1">
    <property type="entry name" value="PERIPLASMIC CHAPERONE PPID"/>
    <property type="match status" value="1"/>
</dbReference>
<evidence type="ECO:0000313" key="14">
    <source>
        <dbReference type="EMBL" id="MCZ8372912.1"/>
    </source>
</evidence>
<protein>
    <recommendedName>
        <fullName evidence="9">Periplasmic chaperone PpiD</fullName>
    </recommendedName>
    <alternativeName>
        <fullName evidence="10">Periplasmic folding chaperone</fullName>
    </alternativeName>
</protein>
<keyword evidence="2" id="KW-1003">Cell membrane</keyword>
<evidence type="ECO:0000256" key="8">
    <source>
        <dbReference type="ARBA" id="ARBA00038408"/>
    </source>
</evidence>
<dbReference type="InterPro" id="IPR052029">
    <property type="entry name" value="PpiD_chaperone"/>
</dbReference>
<dbReference type="InterPro" id="IPR027304">
    <property type="entry name" value="Trigger_fact/SurA_dom_sf"/>
</dbReference>
<dbReference type="PANTHER" id="PTHR47529">
    <property type="entry name" value="PEPTIDYL-PROLYL CIS-TRANS ISOMERASE D"/>
    <property type="match status" value="1"/>
</dbReference>
<feature type="domain" description="PpiC" evidence="13">
    <location>
        <begin position="358"/>
        <end position="457"/>
    </location>
</feature>
<evidence type="ECO:0000256" key="3">
    <source>
        <dbReference type="ARBA" id="ARBA00022519"/>
    </source>
</evidence>
<dbReference type="Pfam" id="PF13623">
    <property type="entry name" value="SurA_N_2"/>
    <property type="match status" value="1"/>
</dbReference>
<feature type="transmembrane region" description="Helical" evidence="12">
    <location>
        <begin position="12"/>
        <end position="31"/>
    </location>
</feature>
<evidence type="ECO:0000313" key="15">
    <source>
        <dbReference type="Proteomes" id="UP001141933"/>
    </source>
</evidence>
<keyword evidence="3" id="KW-0997">Cell inner membrane</keyword>
<sequence>MATLQTIRSKGPLLVIVIGLALFAFIAGDAWKILQPHQGKQDVGEVNGKTLSAQEYQQMVDELSEVIKLTNGLNSLNEDQLTNIKDQVWNTYVTNEVIANEAKKLGLQVTKAELQAVINAGSHPLLMQTPFRNPQTGAFDKDMLKKFLVDYANLDANKMPAQYVEYYQKMGNFWNFIEKTLSETLLAEKYQNLIGKSLISNPVAAEDAFNARTEQTDMLLAAVPYSSISDSTITVSKEEIKKLYDSKKESFKQPVETRNIKYVDVRVVPSDADRKAVQEEVTEYTNQLISTTKDYVSFVRSTGSTIAYSDIPVSKSALPNDVASRLDSTSVNEVYGPYYNQTDDSYNAFKIVAKVSAPDSIQFRQIQVYADTDEKTTELADSIYNALKAGADFAEVAKKYAQTGEATWINARGWEGTTVDADNATLINALIEQPVSEISNLKIGQSNIILQVMNKKQMQDKYKVAIVKCPVEFSKETYNDTYNKFSQFVAQSTTIEALEKNAEENGYTVLPRMNFRSDEHYVGGVKSTREALKWVFDAKEGEVSPLYECGENDHLMVVALETINPAGYTNINQVSDMLRSEIIRDKKAEKIMAEMKGFNTLAQVKGMKDAVSDSVKHVTFSAPAYISVTRASEPVISAVASKTAVNATSAPIKGNAGVYMIQVYNKNKNAETLDSKTEQATLVNMISRYAPQQCIYELREKNEIVDKRYLFF</sequence>
<evidence type="ECO:0000259" key="13">
    <source>
        <dbReference type="PROSITE" id="PS50198"/>
    </source>
</evidence>
<organism evidence="14 15">
    <name type="scientific">Phocaeicola acetigenes</name>
    <dbReference type="NCBI Taxonomy" id="3016083"/>
    <lineage>
        <taxon>Bacteria</taxon>
        <taxon>Pseudomonadati</taxon>
        <taxon>Bacteroidota</taxon>
        <taxon>Bacteroidia</taxon>
        <taxon>Bacteroidales</taxon>
        <taxon>Bacteroidaceae</taxon>
        <taxon>Phocaeicola</taxon>
    </lineage>
</organism>
<evidence type="ECO:0000256" key="12">
    <source>
        <dbReference type="SAM" id="Phobius"/>
    </source>
</evidence>
<evidence type="ECO:0000256" key="1">
    <source>
        <dbReference type="ARBA" id="ARBA00004382"/>
    </source>
</evidence>
<evidence type="ECO:0000256" key="10">
    <source>
        <dbReference type="ARBA" id="ARBA00042775"/>
    </source>
</evidence>
<evidence type="ECO:0000256" key="6">
    <source>
        <dbReference type="ARBA" id="ARBA00023136"/>
    </source>
</evidence>
<evidence type="ECO:0000256" key="7">
    <source>
        <dbReference type="ARBA" id="ARBA00023186"/>
    </source>
</evidence>
<keyword evidence="7" id="KW-0143">Chaperone</keyword>
<dbReference type="SUPFAM" id="SSF54534">
    <property type="entry name" value="FKBP-like"/>
    <property type="match status" value="1"/>
</dbReference>
<reference evidence="14" key="1">
    <citation type="submission" date="2022-12" db="EMBL/GenBank/DDBJ databases">
        <title>Phocaeicola acetigenes sp. nov., isolated feces from a healthy human.</title>
        <authorList>
            <person name="Do H."/>
            <person name="Ha Y.B."/>
            <person name="Kim J.-S."/>
            <person name="Suh M.K."/>
            <person name="Kim H.S."/>
            <person name="Lee J.-S."/>
        </authorList>
    </citation>
    <scope>NUCLEOTIDE SEQUENCE</scope>
    <source>
        <strain evidence="14">KGMB11183</strain>
    </source>
</reference>
<keyword evidence="6 12" id="KW-0472">Membrane</keyword>
<comment type="subcellular location">
    <subcellularLocation>
        <location evidence="1">Cell inner membrane</location>
        <topology evidence="1">Single-pass type II membrane protein</topology>
        <orientation evidence="1">Periplasmic side</orientation>
    </subcellularLocation>
</comment>
<dbReference type="EMBL" id="JAPZVM010000007">
    <property type="protein sequence ID" value="MCZ8372912.1"/>
    <property type="molecule type" value="Genomic_DNA"/>
</dbReference>
<keyword evidence="11" id="KW-0413">Isomerase</keyword>
<gene>
    <name evidence="14" type="ORF">O6P32_09360</name>
</gene>
<accession>A0ABT4PIM1</accession>
<dbReference type="Pfam" id="PF13145">
    <property type="entry name" value="Rotamase_2"/>
    <property type="match status" value="1"/>
</dbReference>
<proteinExistence type="inferred from homology"/>
<dbReference type="InterPro" id="IPR046357">
    <property type="entry name" value="PPIase_dom_sf"/>
</dbReference>
<dbReference type="Gene3D" id="3.10.50.40">
    <property type="match status" value="1"/>
</dbReference>
<dbReference type="SUPFAM" id="SSF109998">
    <property type="entry name" value="Triger factor/SurA peptide-binding domain-like"/>
    <property type="match status" value="1"/>
</dbReference>
<keyword evidence="11" id="KW-0697">Rotamase</keyword>
<evidence type="ECO:0000256" key="5">
    <source>
        <dbReference type="ARBA" id="ARBA00022989"/>
    </source>
</evidence>
<comment type="caution">
    <text evidence="14">The sequence shown here is derived from an EMBL/GenBank/DDBJ whole genome shotgun (WGS) entry which is preliminary data.</text>
</comment>
<name>A0ABT4PIM1_9BACT</name>
<dbReference type="RefSeq" id="WP_269878190.1">
    <property type="nucleotide sequence ID" value="NZ_JAPZVM010000007.1"/>
</dbReference>
<dbReference type="PROSITE" id="PS50198">
    <property type="entry name" value="PPIC_PPIASE_2"/>
    <property type="match status" value="1"/>
</dbReference>
<keyword evidence="15" id="KW-1185">Reference proteome</keyword>